<evidence type="ECO:0000313" key="2">
    <source>
        <dbReference type="Proteomes" id="UP001162501"/>
    </source>
</evidence>
<dbReference type="EMBL" id="OX596090">
    <property type="protein sequence ID" value="CAN0538239.1"/>
    <property type="molecule type" value="Genomic_DNA"/>
</dbReference>
<reference evidence="1" key="2">
    <citation type="submission" date="2025-03" db="EMBL/GenBank/DDBJ databases">
        <authorList>
            <consortium name="ELIXIR-Norway"/>
            <consortium name="Elixir Norway"/>
        </authorList>
    </citation>
    <scope>NUCLEOTIDE SEQUENCE</scope>
</reference>
<gene>
    <name evidence="1" type="ORF">MRATA1EN22A_LOCUS25014</name>
</gene>
<name>A0AC59ZZF8_RANTA</name>
<dbReference type="Proteomes" id="UP001162501">
    <property type="component" value="Chromosome 6"/>
</dbReference>
<organism evidence="1 2">
    <name type="scientific">Rangifer tarandus platyrhynchus</name>
    <name type="common">Svalbard reindeer</name>
    <dbReference type="NCBI Taxonomy" id="3082113"/>
    <lineage>
        <taxon>Eukaryota</taxon>
        <taxon>Metazoa</taxon>
        <taxon>Chordata</taxon>
        <taxon>Craniata</taxon>
        <taxon>Vertebrata</taxon>
        <taxon>Euteleostomi</taxon>
        <taxon>Mammalia</taxon>
        <taxon>Eutheria</taxon>
        <taxon>Laurasiatheria</taxon>
        <taxon>Artiodactyla</taxon>
        <taxon>Ruminantia</taxon>
        <taxon>Pecora</taxon>
        <taxon>Cervidae</taxon>
        <taxon>Odocoileinae</taxon>
        <taxon>Rangifer</taxon>
    </lineage>
</organism>
<reference evidence="1" key="1">
    <citation type="submission" date="2023-05" db="EMBL/GenBank/DDBJ databases">
        <authorList>
            <consortium name="ELIXIR-Norway"/>
        </authorList>
    </citation>
    <scope>NUCLEOTIDE SEQUENCE</scope>
</reference>
<evidence type="ECO:0000313" key="1">
    <source>
        <dbReference type="EMBL" id="CAN0538239.1"/>
    </source>
</evidence>
<accession>A0AC59ZZF8</accession>
<sequence>MTDLDPKTAVSFSLPVLKCFLHSLLVLKVQDVLDIICFPAERPIASKCFFFTPAALWLIQQPRQQLCLLHENEVAFAYILKGYRLSVFPFPCFPLFISCQPGNHWEDI</sequence>
<proteinExistence type="predicted"/>
<protein>
    <submittedName>
        <fullName evidence="1">Uncharacterized protein</fullName>
    </submittedName>
</protein>